<keyword evidence="2" id="KW-0808">Transferase</keyword>
<dbReference type="PANTHER" id="PTHR20961">
    <property type="entry name" value="GLYCOSYLTRANSFERASE"/>
    <property type="match status" value="1"/>
</dbReference>
<dbReference type="GO" id="GO:0016757">
    <property type="term" value="F:glycosyltransferase activity"/>
    <property type="evidence" value="ECO:0007669"/>
    <property type="project" value="UniProtKB-KW"/>
</dbReference>
<dbReference type="InterPro" id="IPR049625">
    <property type="entry name" value="Glyco_transf_61_cat"/>
</dbReference>
<keyword evidence="3" id="KW-0325">Glycoprotein</keyword>
<organism evidence="5 6">
    <name type="scientific">Sulfitobacter alexandrii</name>
    <dbReference type="NCBI Taxonomy" id="1917485"/>
    <lineage>
        <taxon>Bacteria</taxon>
        <taxon>Pseudomonadati</taxon>
        <taxon>Pseudomonadota</taxon>
        <taxon>Alphaproteobacteria</taxon>
        <taxon>Rhodobacterales</taxon>
        <taxon>Roseobacteraceae</taxon>
        <taxon>Sulfitobacter</taxon>
    </lineage>
</organism>
<dbReference type="InterPro" id="IPR007657">
    <property type="entry name" value="Glycosyltransferase_61"/>
</dbReference>
<evidence type="ECO:0000259" key="4">
    <source>
        <dbReference type="Pfam" id="PF04577"/>
    </source>
</evidence>
<evidence type="ECO:0000313" key="5">
    <source>
        <dbReference type="EMBL" id="APE45103.1"/>
    </source>
</evidence>
<name>A0A1J0WLA7_9RHOB</name>
<proteinExistence type="predicted"/>
<dbReference type="KEGG" id="suam:BOO69_18055"/>
<protein>
    <recommendedName>
        <fullName evidence="4">Glycosyltransferase 61 catalytic domain-containing protein</fullName>
    </recommendedName>
</protein>
<dbReference type="Proteomes" id="UP000181897">
    <property type="component" value="Chromosome"/>
</dbReference>
<keyword evidence="6" id="KW-1185">Reference proteome</keyword>
<evidence type="ECO:0000256" key="3">
    <source>
        <dbReference type="ARBA" id="ARBA00023180"/>
    </source>
</evidence>
<evidence type="ECO:0000313" key="6">
    <source>
        <dbReference type="Proteomes" id="UP000181897"/>
    </source>
</evidence>
<sequence>MRNKIELKFPPDALFMNPWVDPGFSVLARPEFVWRPMPRTIIEGFPASAHEEMNRKITSFLGVVKKQKVFRKALEFSAVPAVLEKASFRKSYVMASDRLLLSGAAGTRLINRYRWENEDTEFDVDMTLDAYLANCREQNRSRQLPLHSGGLSPDIPFAVECRNTFNFYHFLTEALPQLTLLDGLDFRGNIYFHFPNAEEKHRPFTEAFVETLFPEFAGRVFFERAPKDYERVITAYDFLGGHAQLPEAMLEGIASFAPATVQQEEDILHTRFNANLAMNSVSTMLLKLRSRALAAIEGQEFPHLPKRFFVGRDSRQSRDRHMAGEDQLFEHLSLFDFEYVVFENLHPIEQIALMANAEMMISYHGAGFANMLFANPQAHVIEIGTLQTAQFRWGDFWPLANAAQCRYISFFADFNSEDPLIEPHFAKDSIVPVAISEPAVAQIMAFVVSVLGHVPELNSVNALGRLSRELLQAGSADRAVAVLERHGPLVTEDVELCLLKADCHKDLDEPKSELVALDKAFKADPSRWQTLVRIIWCANRCERPQVIRWAVSRLRSDFPERHAAFVKNHEWVRYIA</sequence>
<keyword evidence="1" id="KW-0328">Glycosyltransferase</keyword>
<evidence type="ECO:0000256" key="1">
    <source>
        <dbReference type="ARBA" id="ARBA00022676"/>
    </source>
</evidence>
<dbReference type="STRING" id="1917485.BOO69_18055"/>
<dbReference type="Pfam" id="PF04577">
    <property type="entry name" value="Glyco_transf_61"/>
    <property type="match status" value="1"/>
</dbReference>
<dbReference type="EMBL" id="CP018076">
    <property type="protein sequence ID" value="APE45103.1"/>
    <property type="molecule type" value="Genomic_DNA"/>
</dbReference>
<feature type="domain" description="Glycosyltransferase 61 catalytic" evidence="4">
    <location>
        <begin position="167"/>
        <end position="381"/>
    </location>
</feature>
<evidence type="ECO:0000256" key="2">
    <source>
        <dbReference type="ARBA" id="ARBA00022679"/>
    </source>
</evidence>
<dbReference type="AlphaFoldDB" id="A0A1J0WLA7"/>
<accession>A0A1J0WLA7</accession>
<reference evidence="5 6" key="1">
    <citation type="submission" date="2016-11" db="EMBL/GenBank/DDBJ databases">
        <title>Complete genome sequence of Sulfitobacter sp. AM1-D1, a toxic bacteria associated with marine dinoflagellate Alexandrium minutum in East China Sea.</title>
        <authorList>
            <person name="Yang Q."/>
            <person name="Zhang X."/>
            <person name="Tian X."/>
        </authorList>
    </citation>
    <scope>NUCLEOTIDE SEQUENCE [LARGE SCALE GENOMIC DNA]</scope>
    <source>
        <strain evidence="5 6">AM1-D1</strain>
    </source>
</reference>
<gene>
    <name evidence="5" type="ORF">BOO69_18055</name>
</gene>